<accession>A0ABV1HI87</accession>
<dbReference type="Gene3D" id="3.20.20.370">
    <property type="entry name" value="Glycoside hydrolase/deacetylase"/>
    <property type="match status" value="1"/>
</dbReference>
<proteinExistence type="predicted"/>
<dbReference type="InterPro" id="IPR002509">
    <property type="entry name" value="NODB_dom"/>
</dbReference>
<dbReference type="InterPro" id="IPR011330">
    <property type="entry name" value="Glyco_hydro/deAcase_b/a-brl"/>
</dbReference>
<dbReference type="SUPFAM" id="SSF88713">
    <property type="entry name" value="Glycoside hydrolase/deacetylase"/>
    <property type="match status" value="1"/>
</dbReference>
<dbReference type="InterPro" id="IPR037950">
    <property type="entry name" value="PgdA-like"/>
</dbReference>
<evidence type="ECO:0000259" key="1">
    <source>
        <dbReference type="PROSITE" id="PS51677"/>
    </source>
</evidence>
<gene>
    <name evidence="2" type="ORF">WMO41_02320</name>
</gene>
<dbReference type="PANTHER" id="PTHR47561:SF1">
    <property type="entry name" value="POLYSACCHARIDE DEACETYLASE FAMILY PROTEIN (AFU_ORTHOLOGUE AFUA_6G05030)"/>
    <property type="match status" value="1"/>
</dbReference>
<evidence type="ECO:0000313" key="3">
    <source>
        <dbReference type="Proteomes" id="UP001437460"/>
    </source>
</evidence>
<organism evidence="2 3">
    <name type="scientific">Ventrimonas faecis</name>
    <dbReference type="NCBI Taxonomy" id="3133170"/>
    <lineage>
        <taxon>Bacteria</taxon>
        <taxon>Bacillati</taxon>
        <taxon>Bacillota</taxon>
        <taxon>Clostridia</taxon>
        <taxon>Lachnospirales</taxon>
        <taxon>Lachnospiraceae</taxon>
        <taxon>Ventrimonas</taxon>
    </lineage>
</organism>
<dbReference type="PANTHER" id="PTHR47561">
    <property type="entry name" value="POLYSACCHARIDE DEACETYLASE FAMILY PROTEIN (AFU_ORTHOLOGUE AFUA_6G05030)"/>
    <property type="match status" value="1"/>
</dbReference>
<dbReference type="Proteomes" id="UP001437460">
    <property type="component" value="Unassembled WGS sequence"/>
</dbReference>
<protein>
    <submittedName>
        <fullName evidence="2">Polysaccharide deacetylase</fullName>
    </submittedName>
</protein>
<evidence type="ECO:0000313" key="2">
    <source>
        <dbReference type="EMBL" id="MEQ2562026.1"/>
    </source>
</evidence>
<sequence length="279" mass="32712">MKYEGIHWPGNARMTVMFTIHVDGQSLYNRPGTVYPRTISYGKYGPERAVDRLLELTQKMGIACTYFVPGQIAETYPDMVKKIDAYGYEIGFHGYDHEDCMYTDRPVEEWKKVIIKSQRAFERIIGKRAKGVCATSSDFSMNDVQIWQEMGFEYSSSMRGDDRPYKTVFEGKESDFIEIPARWELDDYPAFTYNYWPLLTDGQDRISSYRGVLSNWKHEFDGYYEGGLCMVFMLHPQIIGIPGRYQMLEELMLYMKEKPDVWFAQGNEIADWWRKCDGK</sequence>
<name>A0ABV1HI87_9FIRM</name>
<feature type="domain" description="NodB homology" evidence="1">
    <location>
        <begin position="32"/>
        <end position="264"/>
    </location>
</feature>
<comment type="caution">
    <text evidence="2">The sequence shown here is derived from an EMBL/GenBank/DDBJ whole genome shotgun (WGS) entry which is preliminary data.</text>
</comment>
<keyword evidence="3" id="KW-1185">Reference proteome</keyword>
<dbReference type="RefSeq" id="WP_349228447.1">
    <property type="nucleotide sequence ID" value="NZ_JBBMFJ010000003.1"/>
</dbReference>
<dbReference type="EMBL" id="JBBMFJ010000003">
    <property type="protein sequence ID" value="MEQ2562026.1"/>
    <property type="molecule type" value="Genomic_DNA"/>
</dbReference>
<dbReference type="PROSITE" id="PS51677">
    <property type="entry name" value="NODB"/>
    <property type="match status" value="1"/>
</dbReference>
<reference evidence="2 3" key="1">
    <citation type="submission" date="2024-03" db="EMBL/GenBank/DDBJ databases">
        <title>Human intestinal bacterial collection.</title>
        <authorList>
            <person name="Pauvert C."/>
            <person name="Hitch T.C.A."/>
            <person name="Clavel T."/>
        </authorList>
    </citation>
    <scope>NUCLEOTIDE SEQUENCE [LARGE SCALE GENOMIC DNA]</scope>
    <source>
        <strain evidence="2 3">CLA-AP-H27</strain>
    </source>
</reference>
<dbReference type="CDD" id="cd10938">
    <property type="entry name" value="CE4_HpPgdA_like"/>
    <property type="match status" value="1"/>
</dbReference>
<dbReference type="Pfam" id="PF01522">
    <property type="entry name" value="Polysacc_deac_1"/>
    <property type="match status" value="1"/>
</dbReference>